<sequence length="153" mass="17208">MKKSISLLFTALLIYACSSPQNDEETRLSDTLQINNTTPEVPTSGEVVDKSEPEFKIKVEELDYQPRSYLSVEYDGKVFPLDSMDGTAEIINPEQYQSMEIPENASTACGGWWAGGGTYYFINSTETVVSIYKGFQDEGFPGFNWALFKELNR</sequence>
<proteinExistence type="predicted"/>
<feature type="signal peptide" evidence="1">
    <location>
        <begin position="1"/>
        <end position="22"/>
    </location>
</feature>
<evidence type="ECO:0000313" key="2">
    <source>
        <dbReference type="EMBL" id="KPM47655.1"/>
    </source>
</evidence>
<dbReference type="Proteomes" id="UP000050454">
    <property type="component" value="Unassembled WGS sequence"/>
</dbReference>
<keyword evidence="1" id="KW-0732">Signal</keyword>
<keyword evidence="3" id="KW-1185">Reference proteome</keyword>
<accession>A0A0P7C0X0</accession>
<organism evidence="2 3">
    <name type="scientific">Jiulongibacter sediminis</name>
    <dbReference type="NCBI Taxonomy" id="1605367"/>
    <lineage>
        <taxon>Bacteria</taxon>
        <taxon>Pseudomonadati</taxon>
        <taxon>Bacteroidota</taxon>
        <taxon>Cytophagia</taxon>
        <taxon>Cytophagales</taxon>
        <taxon>Leadbetterellaceae</taxon>
        <taxon>Jiulongibacter</taxon>
    </lineage>
</organism>
<feature type="chain" id="PRO_5006136472" evidence="1">
    <location>
        <begin position="23"/>
        <end position="153"/>
    </location>
</feature>
<dbReference type="PROSITE" id="PS51257">
    <property type="entry name" value="PROKAR_LIPOPROTEIN"/>
    <property type="match status" value="1"/>
</dbReference>
<evidence type="ECO:0000256" key="1">
    <source>
        <dbReference type="SAM" id="SignalP"/>
    </source>
</evidence>
<dbReference type="AlphaFoldDB" id="A0A0P7C0X0"/>
<protein>
    <submittedName>
        <fullName evidence="2">Uncharacterized protein</fullName>
    </submittedName>
</protein>
<gene>
    <name evidence="2" type="ORF">AFM12_14355</name>
</gene>
<name>A0A0P7C0X0_9BACT</name>
<dbReference type="STRING" id="1605367.AFM12_14355"/>
<dbReference type="RefSeq" id="WP_055149421.1">
    <property type="nucleotide sequence ID" value="NZ_JXSZ01000010.1"/>
</dbReference>
<reference evidence="2 3" key="1">
    <citation type="submission" date="2015-07" db="EMBL/GenBank/DDBJ databases">
        <title>The draft genome sequence of Leadbetterella sp. JN14-9.</title>
        <authorList>
            <person name="Liu Y."/>
            <person name="Du J."/>
            <person name="Shao Z."/>
        </authorList>
    </citation>
    <scope>NUCLEOTIDE SEQUENCE [LARGE SCALE GENOMIC DNA]</scope>
    <source>
        <strain evidence="2 3">JN14-9</strain>
    </source>
</reference>
<dbReference type="EMBL" id="LGTQ01000010">
    <property type="protein sequence ID" value="KPM47655.1"/>
    <property type="molecule type" value="Genomic_DNA"/>
</dbReference>
<evidence type="ECO:0000313" key="3">
    <source>
        <dbReference type="Proteomes" id="UP000050454"/>
    </source>
</evidence>
<comment type="caution">
    <text evidence="2">The sequence shown here is derived from an EMBL/GenBank/DDBJ whole genome shotgun (WGS) entry which is preliminary data.</text>
</comment>